<dbReference type="GO" id="GO:0016757">
    <property type="term" value="F:glycosyltransferase activity"/>
    <property type="evidence" value="ECO:0007669"/>
    <property type="project" value="TreeGrafter"/>
</dbReference>
<accession>A0A1H0J185</accession>
<keyword evidence="3" id="KW-0472">Membrane</keyword>
<evidence type="ECO:0000313" key="4">
    <source>
        <dbReference type="EMBL" id="SHK15190.1"/>
    </source>
</evidence>
<sequence length="740" mass="82709">MTGEGAQVYFRTIGGQGAGNLSILDAIRLPDGRTVVYFPKSVSDEAVTAALPVAGGATETLLGGVVATLPDAPDGVTPSLPEPEILAGGNVIVATRNGETVQNVIDWLTYHQRYFRLDGAVIFCRGAGSEAEALGKAIAQLDLPVRVILVTSGLPLGKPGLPPEAHPFCVSEAPGHDRMKVPEPDPWTAPLGEMAIYEIARHRFLGQVRAVANIDLCDLLFETPGKLANGRPFETPFDMAAAHPGELVQLEGRHCYPWRVRKGAEPLYADHVCVQFDKPRYRQRWCLAPARLDPDSALRIRRVRNATVCGRAEFYRFMAVRHPVRKVSRIVPKTSLIEHKPLLALSRQLFDHKPVRPPQVDTSTTDNTGVHTAIVTTMKNEGPFILEWLAYHQAIGVQDFLVYTNDCNDGTDTMFDLLQSRGILQHRRNPFRELGLKPQHGALRAAEDEPLIRNADWVICMDVDEFLNVKVGGGTLAELYEAVGDANLIACTWRLFGNADIHHFTDAHTIGMFDRCAREFTPKPHQAWGFKTLYRNTGIFKKLGVHRPKGLRPQLWEQVRWVNGSGKPLPRREFRNAWRSTATTYGYDLVSLNHYAVRNAESFLVKRDRGRVNHVDRDQGLAYWFRMNNNATTDRSIMKRIPMMEERLAQLMSDPEIAAQHHACVAAHRAKIDALLQQPAQQTFYNALTSPRMEKLSRMHHHFGSNVFLSGPDSVPDDVVTADHPEDFFFTVGQVEEGQH</sequence>
<dbReference type="Proteomes" id="UP000324252">
    <property type="component" value="Unassembled WGS sequence"/>
</dbReference>
<keyword evidence="3" id="KW-1133">Transmembrane helix</keyword>
<evidence type="ECO:0000256" key="3">
    <source>
        <dbReference type="ARBA" id="ARBA00022989"/>
    </source>
</evidence>
<dbReference type="GO" id="GO:0016020">
    <property type="term" value="C:membrane"/>
    <property type="evidence" value="ECO:0007669"/>
    <property type="project" value="UniProtKB-SubCell"/>
</dbReference>
<keyword evidence="2" id="KW-0812">Transmembrane</keyword>
<dbReference type="EMBL" id="FQZZ01000003">
    <property type="protein sequence ID" value="SHK15190.1"/>
    <property type="molecule type" value="Genomic_DNA"/>
</dbReference>
<evidence type="ECO:0000256" key="1">
    <source>
        <dbReference type="ARBA" id="ARBA00004167"/>
    </source>
</evidence>
<comment type="subcellular location">
    <subcellularLocation>
        <location evidence="1">Membrane</location>
        <topology evidence="1">Single-pass membrane protein</topology>
    </subcellularLocation>
</comment>
<keyword evidence="4" id="KW-0808">Transferase</keyword>
<evidence type="ECO:0000256" key="2">
    <source>
        <dbReference type="ARBA" id="ARBA00022692"/>
    </source>
</evidence>
<dbReference type="RefSeq" id="WP_149788705.1">
    <property type="nucleotide sequence ID" value="NZ_FNIO01000005.1"/>
</dbReference>
<proteinExistence type="predicted"/>
<dbReference type="PANTHER" id="PTHR21461:SF69">
    <property type="entry name" value="GLYCOSYLTRANSFERASE FAMILY 92 PROTEIN"/>
    <property type="match status" value="1"/>
</dbReference>
<protein>
    <submittedName>
        <fullName evidence="4">Glycosyl transferase family 2</fullName>
    </submittedName>
</protein>
<dbReference type="AlphaFoldDB" id="A0A1H0J185"/>
<name>A0A1H0J185_9RHOB</name>
<keyword evidence="5" id="KW-1185">Reference proteome</keyword>
<dbReference type="GO" id="GO:0005737">
    <property type="term" value="C:cytoplasm"/>
    <property type="evidence" value="ECO:0007669"/>
    <property type="project" value="TreeGrafter"/>
</dbReference>
<gene>
    <name evidence="4" type="ORF">SAMN05444142_103442</name>
</gene>
<dbReference type="OrthoDB" id="4964299at2"/>
<dbReference type="PANTHER" id="PTHR21461">
    <property type="entry name" value="GLYCOSYLTRANSFERASE FAMILY 92 PROTEIN"/>
    <property type="match status" value="1"/>
</dbReference>
<dbReference type="Pfam" id="PF13704">
    <property type="entry name" value="Glyco_tranf_2_4"/>
    <property type="match status" value="1"/>
</dbReference>
<organism evidence="4 5">
    <name type="scientific">Lutimaribacter pacificus</name>
    <dbReference type="NCBI Taxonomy" id="391948"/>
    <lineage>
        <taxon>Bacteria</taxon>
        <taxon>Pseudomonadati</taxon>
        <taxon>Pseudomonadota</taxon>
        <taxon>Alphaproteobacteria</taxon>
        <taxon>Rhodobacterales</taxon>
        <taxon>Roseobacteraceae</taxon>
        <taxon>Lutimaribacter</taxon>
    </lineage>
</organism>
<reference evidence="4 5" key="1">
    <citation type="submission" date="2016-11" db="EMBL/GenBank/DDBJ databases">
        <authorList>
            <person name="Varghese N."/>
            <person name="Submissions S."/>
        </authorList>
    </citation>
    <scope>NUCLEOTIDE SEQUENCE [LARGE SCALE GENOMIC DNA]</scope>
    <source>
        <strain evidence="4 5">DSM 29620</strain>
    </source>
</reference>
<evidence type="ECO:0000313" key="5">
    <source>
        <dbReference type="Proteomes" id="UP000324252"/>
    </source>
</evidence>